<dbReference type="AlphaFoldDB" id="A0A3B0Z6I5"/>
<dbReference type="Pfam" id="PF02527">
    <property type="entry name" value="GidB"/>
    <property type="match status" value="1"/>
</dbReference>
<gene>
    <name evidence="4" type="ORF">MNBD_GAMMA16-427</name>
</gene>
<reference evidence="4" key="1">
    <citation type="submission" date="2018-06" db="EMBL/GenBank/DDBJ databases">
        <authorList>
            <person name="Zhirakovskaya E."/>
        </authorList>
    </citation>
    <scope>NUCLEOTIDE SEQUENCE</scope>
</reference>
<dbReference type="NCBIfam" id="TIGR00138">
    <property type="entry name" value="rsmG_gidB"/>
    <property type="match status" value="1"/>
</dbReference>
<dbReference type="PANTHER" id="PTHR31760">
    <property type="entry name" value="S-ADENOSYL-L-METHIONINE-DEPENDENT METHYLTRANSFERASES SUPERFAMILY PROTEIN"/>
    <property type="match status" value="1"/>
</dbReference>
<dbReference type="Gene3D" id="3.40.50.150">
    <property type="entry name" value="Vaccinia Virus protein VP39"/>
    <property type="match status" value="1"/>
</dbReference>
<dbReference type="PANTHER" id="PTHR31760:SF0">
    <property type="entry name" value="S-ADENOSYL-L-METHIONINE-DEPENDENT METHYLTRANSFERASES SUPERFAMILY PROTEIN"/>
    <property type="match status" value="1"/>
</dbReference>
<keyword evidence="4" id="KW-0489">Methyltransferase</keyword>
<keyword evidence="3 4" id="KW-0808">Transferase</keyword>
<evidence type="ECO:0000313" key="4">
    <source>
        <dbReference type="EMBL" id="VAW83097.1"/>
    </source>
</evidence>
<dbReference type="GO" id="GO:0070043">
    <property type="term" value="F:rRNA (guanine-N7-)-methyltransferase activity"/>
    <property type="evidence" value="ECO:0007669"/>
    <property type="project" value="TreeGrafter"/>
</dbReference>
<proteinExistence type="inferred from homology"/>
<evidence type="ECO:0000256" key="1">
    <source>
        <dbReference type="ARBA" id="ARBA00022490"/>
    </source>
</evidence>
<evidence type="ECO:0000256" key="2">
    <source>
        <dbReference type="ARBA" id="ARBA00022552"/>
    </source>
</evidence>
<dbReference type="PIRSF" id="PIRSF003078">
    <property type="entry name" value="GidB"/>
    <property type="match status" value="1"/>
</dbReference>
<dbReference type="EMBL" id="UOFO01000002">
    <property type="protein sequence ID" value="VAW83097.1"/>
    <property type="molecule type" value="Genomic_DNA"/>
</dbReference>
<accession>A0A3B0Z6I5</accession>
<keyword evidence="1" id="KW-0963">Cytoplasm</keyword>
<dbReference type="CDD" id="cd02440">
    <property type="entry name" value="AdoMet_MTases"/>
    <property type="match status" value="1"/>
</dbReference>
<dbReference type="GO" id="GO:0005829">
    <property type="term" value="C:cytosol"/>
    <property type="evidence" value="ECO:0007669"/>
    <property type="project" value="TreeGrafter"/>
</dbReference>
<sequence>MIAQLRRQNSCILRSMATNPKTSDSALLDQVQKATSQLDLTLSDIQFLRLTQYLELISKWNKVYNLTAIRDLNAMITHHLVDSLLVSPYIQGEKILDVGTGAGLPGIPLAILYPEKQFLLLDSKQKKTRFLAQVVIELGLDNVKISSDRIEHFAPDALFDTIISRAFSTIAKLLQVAGKLCAQQGQIVFMKGTYPTEELTAVPLGFHLDQITRLDIPGVDAERHVAVIKPT</sequence>
<name>A0A3B0Z6I5_9ZZZZ</name>
<keyword evidence="2" id="KW-0698">rRNA processing</keyword>
<protein>
    <submittedName>
        <fullName evidence="4">16S rRNA (Guanine(527)-N(7))-methyltransferase</fullName>
        <ecNumber evidence="4">2.1.1.170</ecNumber>
    </submittedName>
</protein>
<dbReference type="InterPro" id="IPR029063">
    <property type="entry name" value="SAM-dependent_MTases_sf"/>
</dbReference>
<dbReference type="EC" id="2.1.1.170" evidence="4"/>
<dbReference type="SUPFAM" id="SSF53335">
    <property type="entry name" value="S-adenosyl-L-methionine-dependent methyltransferases"/>
    <property type="match status" value="1"/>
</dbReference>
<dbReference type="HAMAP" id="MF_00074">
    <property type="entry name" value="16SrRNA_methyltr_G"/>
    <property type="match status" value="1"/>
</dbReference>
<organism evidence="4">
    <name type="scientific">hydrothermal vent metagenome</name>
    <dbReference type="NCBI Taxonomy" id="652676"/>
    <lineage>
        <taxon>unclassified sequences</taxon>
        <taxon>metagenomes</taxon>
        <taxon>ecological metagenomes</taxon>
    </lineage>
</organism>
<evidence type="ECO:0000256" key="3">
    <source>
        <dbReference type="ARBA" id="ARBA00022679"/>
    </source>
</evidence>
<dbReference type="InterPro" id="IPR003682">
    <property type="entry name" value="rRNA_ssu_MeTfrase_G"/>
</dbReference>